<organism evidence="1 2">
    <name type="scientific">Metamycoplasma gateae</name>
    <dbReference type="NCBI Taxonomy" id="35769"/>
    <lineage>
        <taxon>Bacteria</taxon>
        <taxon>Bacillati</taxon>
        <taxon>Mycoplasmatota</taxon>
        <taxon>Mycoplasmoidales</taxon>
        <taxon>Metamycoplasmataceae</taxon>
        <taxon>Metamycoplasma</taxon>
    </lineage>
</organism>
<evidence type="ECO:0008006" key="3">
    <source>
        <dbReference type="Google" id="ProtNLM"/>
    </source>
</evidence>
<evidence type="ECO:0000313" key="1">
    <source>
        <dbReference type="EMBL" id="WVN21252.1"/>
    </source>
</evidence>
<reference evidence="1" key="1">
    <citation type="submission" date="2024-01" db="EMBL/GenBank/DDBJ databases">
        <title>Complete genome sequence of Mycoplasma gateae strain 3700.</title>
        <authorList>
            <person name="Spergser J."/>
        </authorList>
    </citation>
    <scope>NUCLEOTIDE SEQUENCE [LARGE SCALE GENOMIC DNA]</scope>
    <source>
        <strain evidence="1">3700</strain>
    </source>
</reference>
<dbReference type="InterPro" id="IPR011009">
    <property type="entry name" value="Kinase-like_dom_sf"/>
</dbReference>
<dbReference type="Proteomes" id="UP001431935">
    <property type="component" value="Chromosome"/>
</dbReference>
<dbReference type="EMBL" id="CP143578">
    <property type="protein sequence ID" value="WVN21252.1"/>
    <property type="molecule type" value="Genomic_DNA"/>
</dbReference>
<dbReference type="RefSeq" id="WP_330463291.1">
    <property type="nucleotide sequence ID" value="NZ_CP143578.1"/>
</dbReference>
<gene>
    <name evidence="1" type="ORF">V2E26_02440</name>
</gene>
<dbReference type="SUPFAM" id="SSF56112">
    <property type="entry name" value="Protein kinase-like (PK-like)"/>
    <property type="match status" value="2"/>
</dbReference>
<protein>
    <recommendedName>
        <fullName evidence="3">Aminoglycoside phosphotransferase domain-containing protein</fullName>
    </recommendedName>
</protein>
<evidence type="ECO:0000313" key="2">
    <source>
        <dbReference type="Proteomes" id="UP001431935"/>
    </source>
</evidence>
<keyword evidence="2" id="KW-1185">Reference proteome</keyword>
<accession>A0ABZ2AK58</accession>
<name>A0ABZ2AK58_9BACT</name>
<dbReference type="Gene3D" id="3.90.1200.10">
    <property type="match status" value="2"/>
</dbReference>
<proteinExistence type="predicted"/>
<sequence>MYLRENKIYNFDNQNIERINLMYEVIQSTFGKEVVDKITHARFDFKESENTYFVAKYDNVWVQIRIPKNKYSADFENEHILIKKFKDYIFIKDGVFIKKWFPGFDLFQTKLTNAVIYSIFNCIKNFQSIKIDLKKFNWNKFKISDKKFHELLHKYKDEELVLSHNNIQKHNIIVNKYNFVKLVDFQNTSLNFPYYDYVLLYLNVGISKKMIIEFFDLDEEKFEDFLYLVNTFREAEYKKEYCNLTINKNKTHVLLNVYKEKTLSKNNRFIVHKQHNQFDNRLTIGKIESFYFVPTFIYEDDNKIIWRWINNKQTFEFNARSAKLLSKIMRIYHDSDVEFPTYILEEKVNWYLENINKKELFLEIGSNDFIEQIVDWIKNMKVDANCHNNLSSENILWGDNQNIYIIDWSVAYRSSRFLDIAFLFEKINVSTNNEEIFWRSYGYNKPKDFYKYRIISLFTEYLYCKVLNINESRAKFITSRIKQILEEENLSNNKRLIYEKKWR</sequence>